<evidence type="ECO:0000313" key="1">
    <source>
        <dbReference type="EMBL" id="KKM81087.1"/>
    </source>
</evidence>
<gene>
    <name evidence="1" type="ORF">LCGC14_1333360</name>
</gene>
<dbReference type="EMBL" id="LAZR01008079">
    <property type="protein sequence ID" value="KKM81087.1"/>
    <property type="molecule type" value="Genomic_DNA"/>
</dbReference>
<reference evidence="1" key="1">
    <citation type="journal article" date="2015" name="Nature">
        <title>Complex archaea that bridge the gap between prokaryotes and eukaryotes.</title>
        <authorList>
            <person name="Spang A."/>
            <person name="Saw J.H."/>
            <person name="Jorgensen S.L."/>
            <person name="Zaremba-Niedzwiedzka K."/>
            <person name="Martijn J."/>
            <person name="Lind A.E."/>
            <person name="van Eijk R."/>
            <person name="Schleper C."/>
            <person name="Guy L."/>
            <person name="Ettema T.J."/>
        </authorList>
    </citation>
    <scope>NUCLEOTIDE SEQUENCE</scope>
</reference>
<protein>
    <submittedName>
        <fullName evidence="1">Uncharacterized protein</fullName>
    </submittedName>
</protein>
<proteinExistence type="predicted"/>
<sequence>MGCKAQITDTPTIHNFSLDEMYDENYSLKQIYTIFKQLDKNWKTLGQKHVTLLEEIHDYLEENFYKCCVCGEYFQEHEFTNPDYSYHECYSCFTEPDF</sequence>
<organism evidence="1">
    <name type="scientific">marine sediment metagenome</name>
    <dbReference type="NCBI Taxonomy" id="412755"/>
    <lineage>
        <taxon>unclassified sequences</taxon>
        <taxon>metagenomes</taxon>
        <taxon>ecological metagenomes</taxon>
    </lineage>
</organism>
<comment type="caution">
    <text evidence="1">The sequence shown here is derived from an EMBL/GenBank/DDBJ whole genome shotgun (WGS) entry which is preliminary data.</text>
</comment>
<accession>A0A0F9NID4</accession>
<name>A0A0F9NID4_9ZZZZ</name>
<dbReference type="AlphaFoldDB" id="A0A0F9NID4"/>